<organism evidence="1 2">
    <name type="scientific">Potamilus streckersoni</name>
    <dbReference type="NCBI Taxonomy" id="2493646"/>
    <lineage>
        <taxon>Eukaryota</taxon>
        <taxon>Metazoa</taxon>
        <taxon>Spiralia</taxon>
        <taxon>Lophotrochozoa</taxon>
        <taxon>Mollusca</taxon>
        <taxon>Bivalvia</taxon>
        <taxon>Autobranchia</taxon>
        <taxon>Heteroconchia</taxon>
        <taxon>Palaeoheterodonta</taxon>
        <taxon>Unionida</taxon>
        <taxon>Unionoidea</taxon>
        <taxon>Unionidae</taxon>
        <taxon>Ambleminae</taxon>
        <taxon>Lampsilini</taxon>
        <taxon>Potamilus</taxon>
    </lineage>
</organism>
<gene>
    <name evidence="1" type="ORF">CHS0354_036805</name>
</gene>
<proteinExistence type="predicted"/>
<keyword evidence="2" id="KW-1185">Reference proteome</keyword>
<dbReference type="EMBL" id="JAEAOA010002156">
    <property type="protein sequence ID" value="KAK3592947.1"/>
    <property type="molecule type" value="Genomic_DNA"/>
</dbReference>
<dbReference type="AlphaFoldDB" id="A0AAE0SJA2"/>
<reference evidence="1" key="3">
    <citation type="submission" date="2023-05" db="EMBL/GenBank/DDBJ databases">
        <authorList>
            <person name="Smith C.H."/>
        </authorList>
    </citation>
    <scope>NUCLEOTIDE SEQUENCE</scope>
    <source>
        <strain evidence="1">CHS0354</strain>
        <tissue evidence="1">Mantle</tissue>
    </source>
</reference>
<sequence>TSHQQGLSPESLQDYLPVTYGSKATTKTQKRKALDEKMLGIKYGYQNSTSTFLPNPL</sequence>
<reference evidence="1" key="1">
    <citation type="journal article" date="2021" name="Genome Biol. Evol.">
        <title>A High-Quality Reference Genome for a Parasitic Bivalve with Doubly Uniparental Inheritance (Bivalvia: Unionida).</title>
        <authorList>
            <person name="Smith C.H."/>
        </authorList>
    </citation>
    <scope>NUCLEOTIDE SEQUENCE</scope>
    <source>
        <strain evidence="1">CHS0354</strain>
    </source>
</reference>
<comment type="caution">
    <text evidence="1">The sequence shown here is derived from an EMBL/GenBank/DDBJ whole genome shotgun (WGS) entry which is preliminary data.</text>
</comment>
<protein>
    <submittedName>
        <fullName evidence="1">Uncharacterized protein</fullName>
    </submittedName>
</protein>
<accession>A0AAE0SJA2</accession>
<name>A0AAE0SJA2_9BIVA</name>
<dbReference type="Proteomes" id="UP001195483">
    <property type="component" value="Unassembled WGS sequence"/>
</dbReference>
<feature type="non-terminal residue" evidence="1">
    <location>
        <position position="1"/>
    </location>
</feature>
<reference evidence="1" key="2">
    <citation type="journal article" date="2021" name="Genome Biol. Evol.">
        <title>Developing a high-quality reference genome for a parasitic bivalve with doubly uniparental inheritance (Bivalvia: Unionida).</title>
        <authorList>
            <person name="Smith C.H."/>
        </authorList>
    </citation>
    <scope>NUCLEOTIDE SEQUENCE</scope>
    <source>
        <strain evidence="1">CHS0354</strain>
        <tissue evidence="1">Mantle</tissue>
    </source>
</reference>
<evidence type="ECO:0000313" key="2">
    <source>
        <dbReference type="Proteomes" id="UP001195483"/>
    </source>
</evidence>
<evidence type="ECO:0000313" key="1">
    <source>
        <dbReference type="EMBL" id="KAK3592947.1"/>
    </source>
</evidence>